<organism evidence="7 8">
    <name type="scientific">Caenorhabditis angaria</name>
    <dbReference type="NCBI Taxonomy" id="860376"/>
    <lineage>
        <taxon>Eukaryota</taxon>
        <taxon>Metazoa</taxon>
        <taxon>Ecdysozoa</taxon>
        <taxon>Nematoda</taxon>
        <taxon>Chromadorea</taxon>
        <taxon>Rhabditida</taxon>
        <taxon>Rhabditina</taxon>
        <taxon>Rhabditomorpha</taxon>
        <taxon>Rhabditoidea</taxon>
        <taxon>Rhabditidae</taxon>
        <taxon>Peloderinae</taxon>
        <taxon>Caenorhabditis</taxon>
    </lineage>
</organism>
<comment type="subcellular location">
    <subcellularLocation>
        <location evidence="1">Membrane</location>
        <topology evidence="1">Multi-pass membrane protein</topology>
    </subcellularLocation>
</comment>
<dbReference type="SUPFAM" id="SSF103473">
    <property type="entry name" value="MFS general substrate transporter"/>
    <property type="match status" value="1"/>
</dbReference>
<dbReference type="GO" id="GO:0015149">
    <property type="term" value="F:hexose transmembrane transporter activity"/>
    <property type="evidence" value="ECO:0007669"/>
    <property type="project" value="TreeGrafter"/>
</dbReference>
<reference evidence="7" key="1">
    <citation type="submission" date="2022-11" db="EMBL/GenBank/DDBJ databases">
        <authorList>
            <person name="Kikuchi T."/>
        </authorList>
    </citation>
    <scope>NUCLEOTIDE SEQUENCE</scope>
    <source>
        <strain evidence="7">PS1010</strain>
    </source>
</reference>
<dbReference type="PANTHER" id="PTHR23503">
    <property type="entry name" value="SOLUTE CARRIER FAMILY 2"/>
    <property type="match status" value="1"/>
</dbReference>
<dbReference type="InterPro" id="IPR020846">
    <property type="entry name" value="MFS_dom"/>
</dbReference>
<comment type="caution">
    <text evidence="7">The sequence shown here is derived from an EMBL/GenBank/DDBJ whole genome shotgun (WGS) entry which is preliminary data.</text>
</comment>
<proteinExistence type="predicted"/>
<sequence>MFYISSILAASIVDRNGRRPLLLIAFSGILLCNFGIFGLMYSFDKYHYSILGFILIAFISIFTFFFAMGPGPLCYFINAELVGQAARSAAQSWASVIQMSSRFVLVTAFLPMKNQLGEAWSYLILFILPVFVSLLYLYFNLPETKNKNPSEIDEEIQKLPKFRKH</sequence>
<dbReference type="InterPro" id="IPR005828">
    <property type="entry name" value="MFS_sugar_transport-like"/>
</dbReference>
<dbReference type="InterPro" id="IPR045263">
    <property type="entry name" value="GLUT"/>
</dbReference>
<evidence type="ECO:0000256" key="2">
    <source>
        <dbReference type="ARBA" id="ARBA00022692"/>
    </source>
</evidence>
<keyword evidence="3 5" id="KW-1133">Transmembrane helix</keyword>
<feature type="domain" description="Major facilitator superfamily (MFS) profile" evidence="6">
    <location>
        <begin position="1"/>
        <end position="145"/>
    </location>
</feature>
<dbReference type="EMBL" id="CANHGI010000005">
    <property type="protein sequence ID" value="CAI5452047.1"/>
    <property type="molecule type" value="Genomic_DNA"/>
</dbReference>
<gene>
    <name evidence="7" type="ORF">CAMP_LOCUS14684</name>
</gene>
<dbReference type="Pfam" id="PF00083">
    <property type="entry name" value="Sugar_tr"/>
    <property type="match status" value="1"/>
</dbReference>
<dbReference type="Gene3D" id="1.20.1250.20">
    <property type="entry name" value="MFS general substrate transporter like domains"/>
    <property type="match status" value="1"/>
</dbReference>
<feature type="transmembrane region" description="Helical" evidence="5">
    <location>
        <begin position="21"/>
        <end position="40"/>
    </location>
</feature>
<protein>
    <recommendedName>
        <fullName evidence="6">Major facilitator superfamily (MFS) profile domain-containing protein</fullName>
    </recommendedName>
</protein>
<evidence type="ECO:0000313" key="8">
    <source>
        <dbReference type="Proteomes" id="UP001152747"/>
    </source>
</evidence>
<keyword evidence="8" id="KW-1185">Reference proteome</keyword>
<dbReference type="OrthoDB" id="4540492at2759"/>
<dbReference type="PROSITE" id="PS50850">
    <property type="entry name" value="MFS"/>
    <property type="match status" value="1"/>
</dbReference>
<evidence type="ECO:0000259" key="6">
    <source>
        <dbReference type="PROSITE" id="PS50850"/>
    </source>
</evidence>
<dbReference type="PANTHER" id="PTHR23503:SF17">
    <property type="entry name" value="MAJOR FACILITATOR SUPERFAMILY (MFS) PROFILE DOMAIN-CONTAINING PROTEIN"/>
    <property type="match status" value="1"/>
</dbReference>
<evidence type="ECO:0000256" key="4">
    <source>
        <dbReference type="ARBA" id="ARBA00023136"/>
    </source>
</evidence>
<dbReference type="InterPro" id="IPR036259">
    <property type="entry name" value="MFS_trans_sf"/>
</dbReference>
<feature type="transmembrane region" description="Helical" evidence="5">
    <location>
        <begin position="46"/>
        <end position="67"/>
    </location>
</feature>
<keyword evidence="4 5" id="KW-0472">Membrane</keyword>
<dbReference type="AlphaFoldDB" id="A0A9P1IXN6"/>
<evidence type="ECO:0000256" key="1">
    <source>
        <dbReference type="ARBA" id="ARBA00004141"/>
    </source>
</evidence>
<feature type="transmembrane region" description="Helical" evidence="5">
    <location>
        <begin position="119"/>
        <end position="139"/>
    </location>
</feature>
<evidence type="ECO:0000313" key="7">
    <source>
        <dbReference type="EMBL" id="CAI5452047.1"/>
    </source>
</evidence>
<evidence type="ECO:0000256" key="3">
    <source>
        <dbReference type="ARBA" id="ARBA00022989"/>
    </source>
</evidence>
<keyword evidence="2 5" id="KW-0812">Transmembrane</keyword>
<name>A0A9P1IXN6_9PELO</name>
<accession>A0A9P1IXN6</accession>
<evidence type="ECO:0000256" key="5">
    <source>
        <dbReference type="SAM" id="Phobius"/>
    </source>
</evidence>
<dbReference type="GO" id="GO:0016020">
    <property type="term" value="C:membrane"/>
    <property type="evidence" value="ECO:0007669"/>
    <property type="project" value="UniProtKB-SubCell"/>
</dbReference>
<dbReference type="Proteomes" id="UP001152747">
    <property type="component" value="Unassembled WGS sequence"/>
</dbReference>